<dbReference type="Gene3D" id="3.40.50.12230">
    <property type="match status" value="1"/>
</dbReference>
<dbReference type="Pfam" id="PF00551">
    <property type="entry name" value="Formyl_trans_N"/>
    <property type="match status" value="1"/>
</dbReference>
<dbReference type="GO" id="GO:0004479">
    <property type="term" value="F:methionyl-tRNA formyltransferase activity"/>
    <property type="evidence" value="ECO:0007669"/>
    <property type="project" value="UniProtKB-EC"/>
</dbReference>
<evidence type="ECO:0000313" key="4">
    <source>
        <dbReference type="Proteomes" id="UP001143981"/>
    </source>
</evidence>
<dbReference type="AlphaFoldDB" id="A0A9W7YEX5"/>
<dbReference type="PANTHER" id="PTHR11138">
    <property type="entry name" value="METHIONYL-TRNA FORMYLTRANSFERASE"/>
    <property type="match status" value="1"/>
</dbReference>
<keyword evidence="3" id="KW-0808">Transferase</keyword>
<name>A0A9W7YEX5_9FUNG</name>
<evidence type="ECO:0000313" key="3">
    <source>
        <dbReference type="EMBL" id="KAJ1731556.1"/>
    </source>
</evidence>
<evidence type="ECO:0000256" key="1">
    <source>
        <dbReference type="ARBA" id="ARBA00012261"/>
    </source>
</evidence>
<dbReference type="CDD" id="cd08646">
    <property type="entry name" value="FMT_core_Met-tRNA-FMT_N"/>
    <property type="match status" value="1"/>
</dbReference>
<dbReference type="GO" id="GO:0005739">
    <property type="term" value="C:mitochondrion"/>
    <property type="evidence" value="ECO:0007669"/>
    <property type="project" value="TreeGrafter"/>
</dbReference>
<dbReference type="InterPro" id="IPR002376">
    <property type="entry name" value="Formyl_transf_N"/>
</dbReference>
<feature type="domain" description="Formyl transferase N-terminal" evidence="2">
    <location>
        <begin position="104"/>
        <end position="191"/>
    </location>
</feature>
<organism evidence="3 4">
    <name type="scientific">Coemansia biformis</name>
    <dbReference type="NCBI Taxonomy" id="1286918"/>
    <lineage>
        <taxon>Eukaryota</taxon>
        <taxon>Fungi</taxon>
        <taxon>Fungi incertae sedis</taxon>
        <taxon>Zoopagomycota</taxon>
        <taxon>Kickxellomycotina</taxon>
        <taxon>Kickxellomycetes</taxon>
        <taxon>Kickxellales</taxon>
        <taxon>Kickxellaceae</taxon>
        <taxon>Coemansia</taxon>
    </lineage>
</organism>
<protein>
    <recommendedName>
        <fullName evidence="1">methionyl-tRNA formyltransferase</fullName>
        <ecNumber evidence="1">2.1.2.9</ecNumber>
    </recommendedName>
</protein>
<accession>A0A9W7YEX5</accession>
<gene>
    <name evidence="3" type="primary">FMT1_2</name>
    <name evidence="3" type="ORF">LPJ61_002480</name>
</gene>
<dbReference type="InterPro" id="IPR036477">
    <property type="entry name" value="Formyl_transf_N_sf"/>
</dbReference>
<reference evidence="3" key="1">
    <citation type="submission" date="2022-07" db="EMBL/GenBank/DDBJ databases">
        <title>Phylogenomic reconstructions and comparative analyses of Kickxellomycotina fungi.</title>
        <authorList>
            <person name="Reynolds N.K."/>
            <person name="Stajich J.E."/>
            <person name="Barry K."/>
            <person name="Grigoriev I.V."/>
            <person name="Crous P."/>
            <person name="Smith M.E."/>
        </authorList>
    </citation>
    <scope>NUCLEOTIDE SEQUENCE</scope>
    <source>
        <strain evidence="3">BCRC 34381</strain>
    </source>
</reference>
<dbReference type="SUPFAM" id="SSF53328">
    <property type="entry name" value="Formyltransferase"/>
    <property type="match status" value="1"/>
</dbReference>
<comment type="caution">
    <text evidence="3">The sequence shown here is derived from an EMBL/GenBank/DDBJ whole genome shotgun (WGS) entry which is preliminary data.</text>
</comment>
<dbReference type="PANTHER" id="PTHR11138:SF5">
    <property type="entry name" value="METHIONYL-TRNA FORMYLTRANSFERASE, MITOCHONDRIAL"/>
    <property type="match status" value="1"/>
</dbReference>
<proteinExistence type="predicted"/>
<evidence type="ECO:0000259" key="2">
    <source>
        <dbReference type="Pfam" id="PF00551"/>
    </source>
</evidence>
<dbReference type="OrthoDB" id="10268103at2759"/>
<sequence length="413" mass="46189">MSRGVASTAVRELKVLFFGTDEFAARALVGLNEGRYTKNSVIEHIELVCPPTLYKRKGKKDAISWRAQTAQTANTLHMKVHNPPDRVMSEWEVPEIDAEDGGGRFDIGVVASFGRILSPRIVESFPLGMINVHPSLLPKYRGPSPIQTAILNDDKVTGVTVQELHPTRVDAGRILAQMPYKLTPSLTRLDLMFQLGYLGGVLAGKVLQNLSLVRKQSIEQDDRLATSTKMFSARDTHISWETMTAMDIMRMHRAHFGHEPVYSHLRIKNKHVMIKLLDLELAWSKRKPLVENYLDMPPGSLLKAKKVPYIEIPCIGGGRIHVSRFCPAGKMHVDGYQFNAGYLKKSREARLVSTPTDTKYPPRPFEYPPDYKRPTLEEVAADEAAYTAAYAQEAAEAATDMQTGMTSEPSEDD</sequence>
<keyword evidence="4" id="KW-1185">Reference proteome</keyword>
<dbReference type="EMBL" id="JANBOI010000316">
    <property type="protein sequence ID" value="KAJ1731556.1"/>
    <property type="molecule type" value="Genomic_DNA"/>
</dbReference>
<dbReference type="EC" id="2.1.2.9" evidence="1"/>
<dbReference type="Proteomes" id="UP001143981">
    <property type="component" value="Unassembled WGS sequence"/>
</dbReference>
<dbReference type="InterPro" id="IPR041711">
    <property type="entry name" value="Met-tRNA-FMT_N"/>
</dbReference>